<evidence type="ECO:0008006" key="3">
    <source>
        <dbReference type="Google" id="ProtNLM"/>
    </source>
</evidence>
<accession>A0A2K8NXW0</accession>
<sequence>MGDKVSNNFFLRNKKYKKMFCGNNNKIIKDIENWDVCHISDMSYTFKNTKNFIFDISKWATFNVATMKKMFQRLINLIKTFVIFINIKFTR</sequence>
<dbReference type="EMBL" id="CP024965">
    <property type="protein sequence ID" value="ATZ18627.1"/>
    <property type="molecule type" value="Genomic_DNA"/>
</dbReference>
<dbReference type="Proteomes" id="UP000232230">
    <property type="component" value="Chromosome"/>
</dbReference>
<dbReference type="InterPro" id="IPR005046">
    <property type="entry name" value="DUF285"/>
</dbReference>
<organism evidence="1 2">
    <name type="scientific">Williamsoniiplasma somnilux</name>
    <dbReference type="NCBI Taxonomy" id="215578"/>
    <lineage>
        <taxon>Bacteria</taxon>
        <taxon>Bacillati</taxon>
        <taxon>Mycoplasmatota</taxon>
        <taxon>Mollicutes</taxon>
        <taxon>Entomoplasmatales</taxon>
        <taxon>Williamsoniiplasma</taxon>
    </lineage>
</organism>
<dbReference type="AlphaFoldDB" id="A0A2K8NXW0"/>
<dbReference type="KEGG" id="esx:ESOMN_v1c02430"/>
<reference evidence="1 2" key="1">
    <citation type="submission" date="2017-11" db="EMBL/GenBank/DDBJ databases">
        <title>Genome sequence of Entomoplasma somnilux PYAN-1 (ATCC 49194).</title>
        <authorList>
            <person name="Lo W.-S."/>
            <person name="Gasparich G.E."/>
            <person name="Kuo C.-H."/>
        </authorList>
    </citation>
    <scope>NUCLEOTIDE SEQUENCE [LARGE SCALE GENOMIC DNA]</scope>
    <source>
        <strain evidence="1 2">PYAN-1</strain>
    </source>
</reference>
<protein>
    <recommendedName>
        <fullName evidence="3">BspA family leucine-rich repeat surface protein</fullName>
    </recommendedName>
</protein>
<name>A0A2K8NXW0_9MOLU</name>
<evidence type="ECO:0000313" key="2">
    <source>
        <dbReference type="Proteomes" id="UP000232230"/>
    </source>
</evidence>
<keyword evidence="2" id="KW-1185">Reference proteome</keyword>
<dbReference type="Pfam" id="PF03382">
    <property type="entry name" value="DUF285"/>
    <property type="match status" value="1"/>
</dbReference>
<evidence type="ECO:0000313" key="1">
    <source>
        <dbReference type="EMBL" id="ATZ18627.1"/>
    </source>
</evidence>
<proteinExistence type="predicted"/>
<gene>
    <name evidence="1" type="ORF">ESOMN_v1c02430</name>
</gene>